<accession>Q6ZKW5</accession>
<name>Q6ZKW5_ORYSJ</name>
<feature type="region of interest" description="Disordered" evidence="1">
    <location>
        <begin position="1"/>
        <end position="25"/>
    </location>
</feature>
<evidence type="ECO:0000256" key="1">
    <source>
        <dbReference type="SAM" id="MobiDB-lite"/>
    </source>
</evidence>
<sequence>MALGHSMAGPAMARGGSARPPAASGGARRVVYGVGNHDHFLTGLIVHGVRDYELFLARLVHGVSGHRLLIVSLDGGWRMCLTREQGCQICHHH</sequence>
<dbReference type="EMBL" id="AP003858">
    <property type="protein sequence ID" value="BAD02998.1"/>
    <property type="molecule type" value="Genomic_DNA"/>
</dbReference>
<evidence type="ECO:0000313" key="3">
    <source>
        <dbReference type="Proteomes" id="UP000000763"/>
    </source>
</evidence>
<reference evidence="3" key="1">
    <citation type="journal article" date="2005" name="Nature">
        <title>The map-based sequence of the rice genome.</title>
        <authorList>
            <consortium name="International rice genome sequencing project (IRGSP)"/>
            <person name="Matsumoto T."/>
            <person name="Wu J."/>
            <person name="Kanamori H."/>
            <person name="Katayose Y."/>
            <person name="Fujisawa M."/>
            <person name="Namiki N."/>
            <person name="Mizuno H."/>
            <person name="Yamamoto K."/>
            <person name="Antonio B.A."/>
            <person name="Baba T."/>
            <person name="Sakata K."/>
            <person name="Nagamura Y."/>
            <person name="Aoki H."/>
            <person name="Arikawa K."/>
            <person name="Arita K."/>
            <person name="Bito T."/>
            <person name="Chiden Y."/>
            <person name="Fujitsuka N."/>
            <person name="Fukunaka R."/>
            <person name="Hamada M."/>
            <person name="Harada C."/>
            <person name="Hayashi A."/>
            <person name="Hijishita S."/>
            <person name="Honda M."/>
            <person name="Hosokawa S."/>
            <person name="Ichikawa Y."/>
            <person name="Idonuma A."/>
            <person name="Iijima M."/>
            <person name="Ikeda M."/>
            <person name="Ikeno M."/>
            <person name="Ito K."/>
            <person name="Ito S."/>
            <person name="Ito T."/>
            <person name="Ito Y."/>
            <person name="Ito Y."/>
            <person name="Iwabuchi A."/>
            <person name="Kamiya K."/>
            <person name="Karasawa W."/>
            <person name="Kurita K."/>
            <person name="Katagiri S."/>
            <person name="Kikuta A."/>
            <person name="Kobayashi H."/>
            <person name="Kobayashi N."/>
            <person name="Machita K."/>
            <person name="Maehara T."/>
            <person name="Masukawa M."/>
            <person name="Mizubayashi T."/>
            <person name="Mukai Y."/>
            <person name="Nagasaki H."/>
            <person name="Nagata Y."/>
            <person name="Naito S."/>
            <person name="Nakashima M."/>
            <person name="Nakama Y."/>
            <person name="Nakamichi Y."/>
            <person name="Nakamura M."/>
            <person name="Meguro A."/>
            <person name="Negishi M."/>
            <person name="Ohta I."/>
            <person name="Ohta T."/>
            <person name="Okamoto M."/>
            <person name="Ono N."/>
            <person name="Saji S."/>
            <person name="Sakaguchi M."/>
            <person name="Sakai K."/>
            <person name="Shibata M."/>
            <person name="Shimokawa T."/>
            <person name="Song J."/>
            <person name="Takazaki Y."/>
            <person name="Terasawa K."/>
            <person name="Tsugane M."/>
            <person name="Tsuji K."/>
            <person name="Ueda S."/>
            <person name="Waki K."/>
            <person name="Yamagata H."/>
            <person name="Yamamoto M."/>
            <person name="Yamamoto S."/>
            <person name="Yamane H."/>
            <person name="Yoshiki S."/>
            <person name="Yoshihara R."/>
            <person name="Yukawa K."/>
            <person name="Zhong H."/>
            <person name="Yano M."/>
            <person name="Yuan Q."/>
            <person name="Ouyang S."/>
            <person name="Liu J."/>
            <person name="Jones K.M."/>
            <person name="Gansberger K."/>
            <person name="Moffat K."/>
            <person name="Hill J."/>
            <person name="Bera J."/>
            <person name="Fadrosh D."/>
            <person name="Jin S."/>
            <person name="Johri S."/>
            <person name="Kim M."/>
            <person name="Overton L."/>
            <person name="Reardon M."/>
            <person name="Tsitrin T."/>
            <person name="Vuong H."/>
            <person name="Weaver B."/>
            <person name="Ciecko A."/>
            <person name="Tallon L."/>
            <person name="Jackson J."/>
            <person name="Pai G."/>
            <person name="Aken S.V."/>
            <person name="Utterback T."/>
            <person name="Reidmuller S."/>
            <person name="Feldblyum T."/>
            <person name="Hsiao J."/>
            <person name="Zismann V."/>
            <person name="Iobst S."/>
            <person name="de Vazeille A.R."/>
            <person name="Buell C.R."/>
            <person name="Ying K."/>
            <person name="Li Y."/>
            <person name="Lu T."/>
            <person name="Huang Y."/>
            <person name="Zhao Q."/>
            <person name="Feng Q."/>
            <person name="Zhang L."/>
            <person name="Zhu J."/>
            <person name="Weng Q."/>
            <person name="Mu J."/>
            <person name="Lu Y."/>
            <person name="Fan D."/>
            <person name="Liu Y."/>
            <person name="Guan J."/>
            <person name="Zhang Y."/>
            <person name="Yu S."/>
            <person name="Liu X."/>
            <person name="Zhang Y."/>
            <person name="Hong G."/>
            <person name="Han B."/>
            <person name="Choisne N."/>
            <person name="Demange N."/>
            <person name="Orjeda G."/>
            <person name="Samain S."/>
            <person name="Cattolico L."/>
            <person name="Pelletier E."/>
            <person name="Couloux A."/>
            <person name="Segurens B."/>
            <person name="Wincker P."/>
            <person name="D'Hont A."/>
            <person name="Scarpelli C."/>
            <person name="Weissenbach J."/>
            <person name="Salanoubat M."/>
            <person name="Quetier F."/>
            <person name="Yu Y."/>
            <person name="Kim H.R."/>
            <person name="Rambo T."/>
            <person name="Currie J."/>
            <person name="Collura K."/>
            <person name="Luo M."/>
            <person name="Yang T."/>
            <person name="Ammiraju J.S.S."/>
            <person name="Engler F."/>
            <person name="Soderlund C."/>
            <person name="Wing R.A."/>
            <person name="Palmer L.E."/>
            <person name="de la Bastide M."/>
            <person name="Spiegel L."/>
            <person name="Nascimento L."/>
            <person name="Zutavern T."/>
            <person name="O'Shaughnessy A."/>
            <person name="Dike S."/>
            <person name="Dedhia N."/>
            <person name="Preston R."/>
            <person name="Balija V."/>
            <person name="McCombie W.R."/>
            <person name="Chow T."/>
            <person name="Chen H."/>
            <person name="Chung M."/>
            <person name="Chen C."/>
            <person name="Shaw J."/>
            <person name="Wu H."/>
            <person name="Hsiao K."/>
            <person name="Chao Y."/>
            <person name="Chu M."/>
            <person name="Cheng C."/>
            <person name="Hour A."/>
            <person name="Lee P."/>
            <person name="Lin S."/>
            <person name="Lin Y."/>
            <person name="Liou J."/>
            <person name="Liu S."/>
            <person name="Hsing Y."/>
            <person name="Raghuvanshi S."/>
            <person name="Mohanty A."/>
            <person name="Bharti A.K."/>
            <person name="Gaur A."/>
            <person name="Gupta V."/>
            <person name="Kumar D."/>
            <person name="Ravi V."/>
            <person name="Vij S."/>
            <person name="Kapur A."/>
            <person name="Khurana P."/>
            <person name="Khurana P."/>
            <person name="Khurana J.P."/>
            <person name="Tyagi A.K."/>
            <person name="Gaikwad K."/>
            <person name="Singh A."/>
            <person name="Dalal V."/>
            <person name="Srivastava S."/>
            <person name="Dixit A."/>
            <person name="Pal A.K."/>
            <person name="Ghazi I.A."/>
            <person name="Yadav M."/>
            <person name="Pandit A."/>
            <person name="Bhargava A."/>
            <person name="Sureshbabu K."/>
            <person name="Batra K."/>
            <person name="Sharma T.R."/>
            <person name="Mohapatra T."/>
            <person name="Singh N.K."/>
            <person name="Messing J."/>
            <person name="Nelson A.B."/>
            <person name="Fuks G."/>
            <person name="Kavchok S."/>
            <person name="Keizer G."/>
            <person name="Linton E."/>
            <person name="Llaca V."/>
            <person name="Song R."/>
            <person name="Tanyolac B."/>
            <person name="Young S."/>
            <person name="Ho-Il K."/>
            <person name="Hahn J.H."/>
            <person name="Sangsakoo G."/>
            <person name="Vanavichit A."/>
            <person name="de Mattos Luiz.A.T."/>
            <person name="Zimmer P.D."/>
            <person name="Malone G."/>
            <person name="Dellagostin O."/>
            <person name="de Oliveira A.C."/>
            <person name="Bevan M."/>
            <person name="Bancroft I."/>
            <person name="Minx P."/>
            <person name="Cordum H."/>
            <person name="Wilson R."/>
            <person name="Cheng Z."/>
            <person name="Jin W."/>
            <person name="Jiang J."/>
            <person name="Leong S.A."/>
            <person name="Iwama H."/>
            <person name="Gojobori T."/>
            <person name="Itoh T."/>
            <person name="Niimura Y."/>
            <person name="Fujii Y."/>
            <person name="Habara T."/>
            <person name="Sakai H."/>
            <person name="Sato Y."/>
            <person name="Wilson G."/>
            <person name="Kumar K."/>
            <person name="McCouch S."/>
            <person name="Juretic N."/>
            <person name="Hoen D."/>
            <person name="Wright S."/>
            <person name="Bruskiewich R."/>
            <person name="Bureau T."/>
            <person name="Miyao A."/>
            <person name="Hirochika H."/>
            <person name="Nishikawa T."/>
            <person name="Kadowaki K."/>
            <person name="Sugiura M."/>
            <person name="Burr B."/>
            <person name="Sasaki T."/>
        </authorList>
    </citation>
    <scope>NUCLEOTIDE SEQUENCE [LARGE SCALE GENOMIC DNA]</scope>
    <source>
        <strain evidence="3">cv. Nipponbare</strain>
    </source>
</reference>
<proteinExistence type="predicted"/>
<organism evidence="2 3">
    <name type="scientific">Oryza sativa subsp. japonica</name>
    <name type="common">Rice</name>
    <dbReference type="NCBI Taxonomy" id="39947"/>
    <lineage>
        <taxon>Eukaryota</taxon>
        <taxon>Viridiplantae</taxon>
        <taxon>Streptophyta</taxon>
        <taxon>Embryophyta</taxon>
        <taxon>Tracheophyta</taxon>
        <taxon>Spermatophyta</taxon>
        <taxon>Magnoliopsida</taxon>
        <taxon>Liliopsida</taxon>
        <taxon>Poales</taxon>
        <taxon>Poaceae</taxon>
        <taxon>BOP clade</taxon>
        <taxon>Oryzoideae</taxon>
        <taxon>Oryzeae</taxon>
        <taxon>Oryzinae</taxon>
        <taxon>Oryza</taxon>
        <taxon>Oryza sativa</taxon>
    </lineage>
</organism>
<reference evidence="3" key="2">
    <citation type="journal article" date="2008" name="Nucleic Acids Res.">
        <title>The rice annotation project database (RAP-DB): 2008 update.</title>
        <authorList>
            <consortium name="The rice annotation project (RAP)"/>
        </authorList>
    </citation>
    <scope>GENOME REANNOTATION</scope>
    <source>
        <strain evidence="3">cv. Nipponbare</strain>
    </source>
</reference>
<gene>
    <name evidence="2" type="primary">OJ1014_H11.18</name>
</gene>
<dbReference type="Proteomes" id="UP000000763">
    <property type="component" value="Chromosome 8"/>
</dbReference>
<evidence type="ECO:0000313" key="2">
    <source>
        <dbReference type="EMBL" id="BAD02998.1"/>
    </source>
</evidence>
<dbReference type="AlphaFoldDB" id="Q6ZKW5"/>
<protein>
    <submittedName>
        <fullName evidence="2">Uncharacterized protein</fullName>
    </submittedName>
</protein>